<evidence type="ECO:0000313" key="2">
    <source>
        <dbReference type="Proteomes" id="UP000307720"/>
    </source>
</evidence>
<dbReference type="EMBL" id="SRZB01000038">
    <property type="protein sequence ID" value="TGX97112.1"/>
    <property type="molecule type" value="Genomic_DNA"/>
</dbReference>
<keyword evidence="2" id="KW-1185">Reference proteome</keyword>
<name>A0AC61QWA5_9FIRM</name>
<accession>A0AC61QWA5</accession>
<proteinExistence type="predicted"/>
<keyword evidence="1" id="KW-0378">Hydrolase</keyword>
<sequence length="143" mass="16544">MVSKATKRKVAEFWNHQCAICGKKDFLEYHHLTERNKGGTDDYDNLILLCACCHATVHGRKFNPDKHNCRTSIDYQSAIPTLQAYFANEIGARETKDKLHLSQKTHLSESALYKRYKREHNIGKFYNNVDLINSKRSTHVSDT</sequence>
<reference evidence="1" key="1">
    <citation type="submission" date="2019-04" db="EMBL/GenBank/DDBJ databases">
        <title>Microbes associate with the intestines of laboratory mice.</title>
        <authorList>
            <person name="Navarre W."/>
            <person name="Wong E."/>
            <person name="Huang K."/>
            <person name="Tropini C."/>
            <person name="Ng K."/>
            <person name="Yu B."/>
        </authorList>
    </citation>
    <scope>NUCLEOTIDE SEQUENCE</scope>
    <source>
        <strain evidence="1">NM72_1-8</strain>
    </source>
</reference>
<organism evidence="1 2">
    <name type="scientific">Hominisplanchenecus murintestinalis</name>
    <dbReference type="NCBI Taxonomy" id="2941517"/>
    <lineage>
        <taxon>Bacteria</taxon>
        <taxon>Bacillati</taxon>
        <taxon>Bacillota</taxon>
        <taxon>Clostridia</taxon>
        <taxon>Lachnospirales</taxon>
        <taxon>Lachnospiraceae</taxon>
        <taxon>Hominisplanchenecus</taxon>
    </lineage>
</organism>
<evidence type="ECO:0000313" key="1">
    <source>
        <dbReference type="EMBL" id="TGX97112.1"/>
    </source>
</evidence>
<comment type="caution">
    <text evidence="1">The sequence shown here is derived from an EMBL/GenBank/DDBJ whole genome shotgun (WGS) entry which is preliminary data.</text>
</comment>
<keyword evidence="1" id="KW-0540">Nuclease</keyword>
<dbReference type="Proteomes" id="UP000307720">
    <property type="component" value="Unassembled WGS sequence"/>
</dbReference>
<protein>
    <submittedName>
        <fullName evidence="1">HNH endonuclease</fullName>
    </submittedName>
</protein>
<gene>
    <name evidence="1" type="ORF">E5357_13685</name>
</gene>
<keyword evidence="1" id="KW-0255">Endonuclease</keyword>